<dbReference type="KEGG" id="lar:lam_432"/>
<dbReference type="EMBL" id="CP006604">
    <property type="protein sequence ID" value="AHA27794.1"/>
    <property type="molecule type" value="Genomic_DNA"/>
</dbReference>
<sequence>MFYQYHFPFTLPFIFFSSLLDSSFILFILSCLFPVYKTSLLMNVSSSPVKLSVVITIGLSLIILFSIVLITLCLFLFF</sequence>
<keyword evidence="3" id="KW-1185">Reference proteome</keyword>
<proteinExistence type="predicted"/>
<dbReference type="AlphaFoldDB" id="U6B413"/>
<protein>
    <submittedName>
        <fullName evidence="2">Uncharacterized protein</fullName>
    </submittedName>
</protein>
<dbReference type="Proteomes" id="UP000017862">
    <property type="component" value="Chromosome"/>
</dbReference>
<keyword evidence="1" id="KW-0472">Membrane</keyword>
<keyword evidence="1" id="KW-1133">Transmembrane helix</keyword>
<reference evidence="2 3" key="1">
    <citation type="journal article" date="2014" name="Mol. Plant Microbe Interact.">
        <title>The complete genome sequence of Candidatus Liberibacter americanus, associated with citrus Huanglongbing.</title>
        <authorList>
            <person name="Wulff N.A."/>
            <person name="Zhang S."/>
            <person name="Setubal J.C."/>
            <person name="Almeida N.F."/>
            <person name="Martins E.C."/>
            <person name="Harakava R."/>
            <person name="Kumar D."/>
            <person name="Rangel L.T."/>
            <person name="Foissac X."/>
            <person name="Bove J."/>
            <person name="Gabriel D.W."/>
        </authorList>
    </citation>
    <scope>NUCLEOTIDE SEQUENCE [LARGE SCALE GENOMIC DNA]</scope>
    <source>
        <strain evidence="2 3">Sao Paulo</strain>
    </source>
</reference>
<feature type="transmembrane region" description="Helical" evidence="1">
    <location>
        <begin position="51"/>
        <end position="77"/>
    </location>
</feature>
<organism evidence="2 3">
    <name type="scientific">Candidatus Liberibacter americanus str. Sao Paulo</name>
    <dbReference type="NCBI Taxonomy" id="1261131"/>
    <lineage>
        <taxon>Bacteria</taxon>
        <taxon>Pseudomonadati</taxon>
        <taxon>Pseudomonadota</taxon>
        <taxon>Alphaproteobacteria</taxon>
        <taxon>Hyphomicrobiales</taxon>
        <taxon>Rhizobiaceae</taxon>
        <taxon>Liberibacter</taxon>
    </lineage>
</organism>
<evidence type="ECO:0000256" key="1">
    <source>
        <dbReference type="SAM" id="Phobius"/>
    </source>
</evidence>
<gene>
    <name evidence="2" type="ORF">lam_432</name>
</gene>
<keyword evidence="1" id="KW-0812">Transmembrane</keyword>
<name>U6B413_9HYPH</name>
<dbReference type="HOGENOM" id="CLU_2615430_0_0_5"/>
<evidence type="ECO:0000313" key="3">
    <source>
        <dbReference type="Proteomes" id="UP000017862"/>
    </source>
</evidence>
<evidence type="ECO:0000313" key="2">
    <source>
        <dbReference type="EMBL" id="AHA27794.1"/>
    </source>
</evidence>
<accession>U6B413</accession>
<feature type="transmembrane region" description="Helical" evidence="1">
    <location>
        <begin position="12"/>
        <end position="36"/>
    </location>
</feature>